<protein>
    <submittedName>
        <fullName evidence="1">Uncharacterized protein</fullName>
    </submittedName>
</protein>
<name>A0ACC1SM37_9APHY</name>
<dbReference type="Proteomes" id="UP001148662">
    <property type="component" value="Unassembled WGS sequence"/>
</dbReference>
<proteinExistence type="predicted"/>
<evidence type="ECO:0000313" key="2">
    <source>
        <dbReference type="Proteomes" id="UP001148662"/>
    </source>
</evidence>
<keyword evidence="2" id="KW-1185">Reference proteome</keyword>
<accession>A0ACC1SM37</accession>
<dbReference type="EMBL" id="JANHOG010001159">
    <property type="protein sequence ID" value="KAJ3542564.1"/>
    <property type="molecule type" value="Genomic_DNA"/>
</dbReference>
<gene>
    <name evidence="1" type="ORF">NM688_g5958</name>
</gene>
<comment type="caution">
    <text evidence="1">The sequence shown here is derived from an EMBL/GenBank/DDBJ whole genome shotgun (WGS) entry which is preliminary data.</text>
</comment>
<reference evidence="1" key="1">
    <citation type="submission" date="2022-07" db="EMBL/GenBank/DDBJ databases">
        <title>Genome Sequence of Phlebia brevispora.</title>
        <authorList>
            <person name="Buettner E."/>
        </authorList>
    </citation>
    <scope>NUCLEOTIDE SEQUENCE</scope>
    <source>
        <strain evidence="1">MPL23</strain>
    </source>
</reference>
<sequence>MHFSQSQLTTIALAGMVGQYPFAAFVGKVLDRHGPRICSLAASLLFALGFGLFSIEISRAPDDVPSPSTLAFCKLTISFTFVGLATVFSYFSIVFSATNTFPTYTGIASGTTMALFGSSPLVLAALAAYLFTDSSIGLNVSSFLAFLAVITGVTHLFGAVFLPGPVAHTLQSDEYDAHHRDDESHATQSVLTINDEEAVQDEHSPLISHRPHLPPDSFSGNSEPDTAESGRSSTNKASMHARVVLVREPQHGPVWALARDPYWWVLVIVVMILVGECEMIMANLGSLFLSLAAHILSVDFLECVTSNSAPSPTAVTIPHPEPVDPGEPMVARPHRTVWAFPRHQHLSRTLFLVGAAVILAITFGWALGNMRTQGDVWILCIGVGIVYGAVFTVLAFIIHLRPAKPGT</sequence>
<organism evidence="1 2">
    <name type="scientific">Phlebia brevispora</name>
    <dbReference type="NCBI Taxonomy" id="194682"/>
    <lineage>
        <taxon>Eukaryota</taxon>
        <taxon>Fungi</taxon>
        <taxon>Dikarya</taxon>
        <taxon>Basidiomycota</taxon>
        <taxon>Agaricomycotina</taxon>
        <taxon>Agaricomycetes</taxon>
        <taxon>Polyporales</taxon>
        <taxon>Meruliaceae</taxon>
        <taxon>Phlebia</taxon>
    </lineage>
</organism>
<evidence type="ECO:0000313" key="1">
    <source>
        <dbReference type="EMBL" id="KAJ3542564.1"/>
    </source>
</evidence>